<protein>
    <submittedName>
        <fullName evidence="2">Uncharacterized protein</fullName>
    </submittedName>
</protein>
<organism evidence="2 3">
    <name type="scientific">Riccia fluitans</name>
    <dbReference type="NCBI Taxonomy" id="41844"/>
    <lineage>
        <taxon>Eukaryota</taxon>
        <taxon>Viridiplantae</taxon>
        <taxon>Streptophyta</taxon>
        <taxon>Embryophyta</taxon>
        <taxon>Marchantiophyta</taxon>
        <taxon>Marchantiopsida</taxon>
        <taxon>Marchantiidae</taxon>
        <taxon>Marchantiales</taxon>
        <taxon>Ricciaceae</taxon>
        <taxon>Riccia</taxon>
    </lineage>
</organism>
<evidence type="ECO:0000313" key="2">
    <source>
        <dbReference type="EMBL" id="KAL2632466.1"/>
    </source>
</evidence>
<evidence type="ECO:0000256" key="1">
    <source>
        <dbReference type="SAM" id="MobiDB-lite"/>
    </source>
</evidence>
<proteinExistence type="predicted"/>
<keyword evidence="3" id="KW-1185">Reference proteome</keyword>
<evidence type="ECO:0000313" key="3">
    <source>
        <dbReference type="Proteomes" id="UP001605036"/>
    </source>
</evidence>
<dbReference type="AlphaFoldDB" id="A0ABD1YPE8"/>
<dbReference type="EMBL" id="JBHFFA010000003">
    <property type="protein sequence ID" value="KAL2632466.1"/>
    <property type="molecule type" value="Genomic_DNA"/>
</dbReference>
<sequence length="279" mass="31288">MARSPRRSCPIATTDEPGPPSPPVFWPTWGGVRRKFGLGRRDPRVNGAEREGTRLRRDTGRPSAWLPLAMVLPEKGIHLISARGIREGFRYEVSFRIPNREVHQRPESSSASLIYRRFRADPPRCGSAPGSFFPFARRREPSELWGTGGPLARILRVVDPRRTTDFSSLRVMRSQSELWGTGVGDVGPSGLWIRRRERLFFSHFGAIRSSPPSYGARMLKGSRLSCFSFGVGGPRWFFSALFLFNATAGRRNGLPALCEPVREEGIWAHPPSYGVSSPR</sequence>
<accession>A0ABD1YPE8</accession>
<name>A0ABD1YPE8_9MARC</name>
<dbReference type="Proteomes" id="UP001605036">
    <property type="component" value="Unassembled WGS sequence"/>
</dbReference>
<gene>
    <name evidence="2" type="ORF">R1flu_003945</name>
</gene>
<comment type="caution">
    <text evidence="2">The sequence shown here is derived from an EMBL/GenBank/DDBJ whole genome shotgun (WGS) entry which is preliminary data.</text>
</comment>
<feature type="region of interest" description="Disordered" evidence="1">
    <location>
        <begin position="1"/>
        <end position="24"/>
    </location>
</feature>
<reference evidence="2 3" key="1">
    <citation type="submission" date="2024-09" db="EMBL/GenBank/DDBJ databases">
        <title>Chromosome-scale assembly of Riccia fluitans.</title>
        <authorList>
            <person name="Paukszto L."/>
            <person name="Sawicki J."/>
            <person name="Karawczyk K."/>
            <person name="Piernik-Szablinska J."/>
            <person name="Szczecinska M."/>
            <person name="Mazdziarz M."/>
        </authorList>
    </citation>
    <scope>NUCLEOTIDE SEQUENCE [LARGE SCALE GENOMIC DNA]</scope>
    <source>
        <strain evidence="2">Rf_01</strain>
        <tissue evidence="2">Aerial parts of the thallus</tissue>
    </source>
</reference>